<dbReference type="SUPFAM" id="SSF56204">
    <property type="entry name" value="Hect, E3 ligase catalytic domain"/>
    <property type="match status" value="1"/>
</dbReference>
<evidence type="ECO:0000256" key="1">
    <source>
        <dbReference type="ARBA" id="ARBA00022786"/>
    </source>
</evidence>
<gene>
    <name evidence="3" type="ORF">MCOR_58001</name>
</gene>
<organism evidence="3 4">
    <name type="scientific">Mytilus coruscus</name>
    <name type="common">Sea mussel</name>
    <dbReference type="NCBI Taxonomy" id="42192"/>
    <lineage>
        <taxon>Eukaryota</taxon>
        <taxon>Metazoa</taxon>
        <taxon>Spiralia</taxon>
        <taxon>Lophotrochozoa</taxon>
        <taxon>Mollusca</taxon>
        <taxon>Bivalvia</taxon>
        <taxon>Autobranchia</taxon>
        <taxon>Pteriomorphia</taxon>
        <taxon>Mytilida</taxon>
        <taxon>Mytiloidea</taxon>
        <taxon>Mytilidae</taxon>
        <taxon>Mytilinae</taxon>
        <taxon>Mytilus</taxon>
    </lineage>
</organism>
<dbReference type="InterPro" id="IPR035983">
    <property type="entry name" value="Hect_E3_ubiquitin_ligase"/>
</dbReference>
<evidence type="ECO:0000259" key="2">
    <source>
        <dbReference type="Pfam" id="PF00632"/>
    </source>
</evidence>
<keyword evidence="1" id="KW-0833">Ubl conjugation pathway</keyword>
<keyword evidence="4" id="KW-1185">Reference proteome</keyword>
<dbReference type="GO" id="GO:0004842">
    <property type="term" value="F:ubiquitin-protein transferase activity"/>
    <property type="evidence" value="ECO:0007669"/>
    <property type="project" value="InterPro"/>
</dbReference>
<evidence type="ECO:0000313" key="4">
    <source>
        <dbReference type="Proteomes" id="UP000507470"/>
    </source>
</evidence>
<accession>A0A6J8F031</accession>
<dbReference type="Pfam" id="PF00632">
    <property type="entry name" value="HECT"/>
    <property type="match status" value="1"/>
</dbReference>
<dbReference type="OrthoDB" id="6141057at2759"/>
<dbReference type="Gene3D" id="3.90.1750.10">
    <property type="entry name" value="Hect, E3 ligase catalytic domains"/>
    <property type="match status" value="1"/>
</dbReference>
<dbReference type="InterPro" id="IPR000569">
    <property type="entry name" value="HECT_dom"/>
</dbReference>
<reference evidence="3 4" key="1">
    <citation type="submission" date="2020-06" db="EMBL/GenBank/DDBJ databases">
        <authorList>
            <person name="Li R."/>
            <person name="Bekaert M."/>
        </authorList>
    </citation>
    <scope>NUCLEOTIDE SEQUENCE [LARGE SCALE GENOMIC DNA]</scope>
    <source>
        <strain evidence="4">wild</strain>
    </source>
</reference>
<dbReference type="Proteomes" id="UP000507470">
    <property type="component" value="Unassembled WGS sequence"/>
</dbReference>
<name>A0A6J8F031_MYTCO</name>
<feature type="domain" description="HECT" evidence="2">
    <location>
        <begin position="90"/>
        <end position="320"/>
    </location>
</feature>
<dbReference type="EMBL" id="CACVKT020010417">
    <property type="protein sequence ID" value="CAC5426269.1"/>
    <property type="molecule type" value="Genomic_DNA"/>
</dbReference>
<dbReference type="AlphaFoldDB" id="A0A6J8F031"/>
<sequence>MVLDDFRVSHPSPMMTETQKIRVHRSDLLNDMITIFKQQDIIQRNLMFEYVNEIGSDLDGVSRDVYSSFFWIEFLRCSSEGEDCRIPALNSRWQADEWMSIGRIMAKDYLDDQIFPLQLSKVTTIVIALGEETVTSADLFNSFLHFVSQTDRDLIQAALKDDLKGEDKDELLDLLERFQCSINPSKDNMKSIIDKIAHKELIQKPKYAMDNMAITRRETFMGTFLSIDKLLEIYVNLEPTPRKFFKLLKASPITNSDNASLRFFQQYVRGQNTVSLRKLLRFLTGSETITVPKIDISFTQLEGFNRRPIARTCGPSLELRQHIRVSQSLEWKWTASCLTTPAL</sequence>
<evidence type="ECO:0000313" key="3">
    <source>
        <dbReference type="EMBL" id="CAC5426269.1"/>
    </source>
</evidence>
<proteinExistence type="predicted"/>
<protein>
    <recommendedName>
        <fullName evidence="2">HECT domain-containing protein</fullName>
    </recommendedName>
</protein>